<sequence length="88" mass="10234">MHRFCRAGKAAGVDDRDEGLQLIEIEWRFHRSHPSLVLMLKIRNIRWINQSNDGKFTTVHMTACESGPERPLFPAPIARLRPFEYEGD</sequence>
<keyword evidence="2" id="KW-1185">Reference proteome</keyword>
<protein>
    <submittedName>
        <fullName evidence="1">Uncharacterized protein</fullName>
    </submittedName>
</protein>
<name>A0A2P9ADD5_9HYPH</name>
<dbReference type="EMBL" id="FUIG01000013">
    <property type="protein sequence ID" value="SJM29154.1"/>
    <property type="molecule type" value="Genomic_DNA"/>
</dbReference>
<evidence type="ECO:0000313" key="2">
    <source>
        <dbReference type="Proteomes" id="UP000245698"/>
    </source>
</evidence>
<dbReference type="AlphaFoldDB" id="A0A2P9ADD5"/>
<dbReference type="Proteomes" id="UP000245698">
    <property type="component" value="Unassembled WGS sequence"/>
</dbReference>
<evidence type="ECO:0000313" key="1">
    <source>
        <dbReference type="EMBL" id="SJM29154.1"/>
    </source>
</evidence>
<proteinExistence type="predicted"/>
<reference evidence="2" key="1">
    <citation type="submission" date="2016-12" db="EMBL/GenBank/DDBJ databases">
        <authorList>
            <person name="Brunel B."/>
        </authorList>
    </citation>
    <scope>NUCLEOTIDE SEQUENCE [LARGE SCALE GENOMIC DNA]</scope>
</reference>
<accession>A0A2P9ADD5</accession>
<organism evidence="1 2">
    <name type="scientific">Mesorhizobium delmotii</name>
    <dbReference type="NCBI Taxonomy" id="1631247"/>
    <lineage>
        <taxon>Bacteria</taxon>
        <taxon>Pseudomonadati</taxon>
        <taxon>Pseudomonadota</taxon>
        <taxon>Alphaproteobacteria</taxon>
        <taxon>Hyphomicrobiales</taxon>
        <taxon>Phyllobacteriaceae</taxon>
        <taxon>Mesorhizobium</taxon>
    </lineage>
</organism>
<gene>
    <name evidence="1" type="ORF">BQ8482_111084</name>
</gene>